<dbReference type="PANTHER" id="PTHR33332">
    <property type="entry name" value="REVERSE TRANSCRIPTASE DOMAIN-CONTAINING PROTEIN"/>
    <property type="match status" value="1"/>
</dbReference>
<evidence type="ECO:0008006" key="3">
    <source>
        <dbReference type="Google" id="ProtNLM"/>
    </source>
</evidence>
<dbReference type="InParanoid" id="A0A672ZUN5"/>
<accession>A0A672ZUN5</accession>
<protein>
    <recommendedName>
        <fullName evidence="3">Reverse transcriptase domain-containing protein</fullName>
    </recommendedName>
</protein>
<dbReference type="Proteomes" id="UP000472271">
    <property type="component" value="Unassembled WGS sequence"/>
</dbReference>
<dbReference type="Ensembl" id="ENSSORT00005020687.1">
    <property type="protein sequence ID" value="ENSSORP00005020122.1"/>
    <property type="gene ID" value="ENSSORG00005009813.1"/>
</dbReference>
<reference evidence="1" key="2">
    <citation type="submission" date="2025-09" db="UniProtKB">
        <authorList>
            <consortium name="Ensembl"/>
        </authorList>
    </citation>
    <scope>IDENTIFICATION</scope>
</reference>
<reference evidence="1" key="1">
    <citation type="submission" date="2025-08" db="UniProtKB">
        <authorList>
            <consortium name="Ensembl"/>
        </authorList>
    </citation>
    <scope>IDENTIFICATION</scope>
</reference>
<name>A0A672ZUN5_9TELE</name>
<keyword evidence="2" id="KW-1185">Reference proteome</keyword>
<dbReference type="AlphaFoldDB" id="A0A672ZUN5"/>
<organism evidence="1 2">
    <name type="scientific">Sphaeramia orbicularis</name>
    <name type="common">orbiculate cardinalfish</name>
    <dbReference type="NCBI Taxonomy" id="375764"/>
    <lineage>
        <taxon>Eukaryota</taxon>
        <taxon>Metazoa</taxon>
        <taxon>Chordata</taxon>
        <taxon>Craniata</taxon>
        <taxon>Vertebrata</taxon>
        <taxon>Euteleostomi</taxon>
        <taxon>Actinopterygii</taxon>
        <taxon>Neopterygii</taxon>
        <taxon>Teleostei</taxon>
        <taxon>Neoteleostei</taxon>
        <taxon>Acanthomorphata</taxon>
        <taxon>Gobiaria</taxon>
        <taxon>Kurtiformes</taxon>
        <taxon>Apogonoidei</taxon>
        <taxon>Apogonidae</taxon>
        <taxon>Apogoninae</taxon>
        <taxon>Sphaeramia</taxon>
    </lineage>
</organism>
<evidence type="ECO:0000313" key="2">
    <source>
        <dbReference type="Proteomes" id="UP000472271"/>
    </source>
</evidence>
<proteinExistence type="predicted"/>
<sequence>MEADSGKSTVLVLLDLSSAFDKVDHPIMTERLRDLVGMSGPVSFTVSINNIQSNSDVSYHLFSDDIHIYCSFNSSEPHKLSSLIICLSELKQWLNENSLQLNSSQTQTLITDPDSAIPGIKHHLGDLITSVCSWRILLVSVNLF</sequence>
<evidence type="ECO:0000313" key="1">
    <source>
        <dbReference type="Ensembl" id="ENSSORP00005020122.1"/>
    </source>
</evidence>